<name>A0ACB5SL17_9PEZI</name>
<sequence>MVLGRIIRLTRRESHSIIKPARLTKVFVLGDVVSFLAQSGGGGMMANAKTAADQQKGQHIITAGLVIQIVFFGFFIVVAGLFHRRISHYPTPRSKDPLVSWEKLQYVLYGGSCMIMVRSIYRLAEYVQGNDGALMQTEVYLYVFDATLMFLTSLAFNIFHPGQVISQEALEKDEPYMLGDV</sequence>
<evidence type="ECO:0000313" key="2">
    <source>
        <dbReference type="Proteomes" id="UP001165186"/>
    </source>
</evidence>
<protein>
    <submittedName>
        <fullName evidence="1">Uncharacterized protein LTHEOB_4213</fullName>
    </submittedName>
</protein>
<dbReference type="Proteomes" id="UP001165186">
    <property type="component" value="Unassembled WGS sequence"/>
</dbReference>
<gene>
    <name evidence="1" type="primary">g1227</name>
    <name evidence="1" type="ORF">NpPPO83_00001227</name>
</gene>
<reference evidence="1" key="1">
    <citation type="submission" date="2024-09" db="EMBL/GenBank/DDBJ databases">
        <title>Draft Genome Sequences of Neofusicoccum parvum.</title>
        <authorList>
            <person name="Ashida A."/>
            <person name="Camagna M."/>
            <person name="Tanaka A."/>
            <person name="Takemoto D."/>
        </authorList>
    </citation>
    <scope>NUCLEOTIDE SEQUENCE</scope>
    <source>
        <strain evidence="1">PPO83</strain>
    </source>
</reference>
<dbReference type="EMBL" id="BSXG01000127">
    <property type="protein sequence ID" value="GME46723.1"/>
    <property type="molecule type" value="Genomic_DNA"/>
</dbReference>
<keyword evidence="2" id="KW-1185">Reference proteome</keyword>
<proteinExistence type="predicted"/>
<accession>A0ACB5SL17</accession>
<evidence type="ECO:0000313" key="1">
    <source>
        <dbReference type="EMBL" id="GME46723.1"/>
    </source>
</evidence>
<organism evidence="1 2">
    <name type="scientific">Neofusicoccum parvum</name>
    <dbReference type="NCBI Taxonomy" id="310453"/>
    <lineage>
        <taxon>Eukaryota</taxon>
        <taxon>Fungi</taxon>
        <taxon>Dikarya</taxon>
        <taxon>Ascomycota</taxon>
        <taxon>Pezizomycotina</taxon>
        <taxon>Dothideomycetes</taxon>
        <taxon>Dothideomycetes incertae sedis</taxon>
        <taxon>Botryosphaeriales</taxon>
        <taxon>Botryosphaeriaceae</taxon>
        <taxon>Neofusicoccum</taxon>
    </lineage>
</organism>
<comment type="caution">
    <text evidence="1">The sequence shown here is derived from an EMBL/GenBank/DDBJ whole genome shotgun (WGS) entry which is preliminary data.</text>
</comment>